<feature type="compositionally biased region" description="Basic residues" evidence="2">
    <location>
        <begin position="1"/>
        <end position="10"/>
    </location>
</feature>
<evidence type="ECO:0000313" key="3">
    <source>
        <dbReference type="Proteomes" id="UP000050791"/>
    </source>
</evidence>
<dbReference type="Gene3D" id="3.30.420.10">
    <property type="entry name" value="Ribonuclease H-like superfamily/Ribonuclease H"/>
    <property type="match status" value="1"/>
</dbReference>
<dbReference type="PANTHER" id="PTHR47331">
    <property type="entry name" value="PHD-TYPE DOMAIN-CONTAINING PROTEIN"/>
    <property type="match status" value="1"/>
</dbReference>
<feature type="compositionally biased region" description="Basic and acidic residues" evidence="2">
    <location>
        <begin position="14"/>
        <end position="23"/>
    </location>
</feature>
<feature type="compositionally biased region" description="Polar residues" evidence="2">
    <location>
        <begin position="24"/>
        <end position="33"/>
    </location>
</feature>
<name>A0AA85BIE0_9TREM</name>
<dbReference type="AlphaFoldDB" id="A0AA85BIE0"/>
<keyword evidence="1" id="KW-0175">Coiled coil</keyword>
<evidence type="ECO:0008006" key="6">
    <source>
        <dbReference type="Google" id="ProtNLM"/>
    </source>
</evidence>
<dbReference type="WBParaSite" id="SMTH1_58680.1">
    <property type="protein sequence ID" value="SMTH1_58680.1"/>
    <property type="gene ID" value="SMTH1_58680"/>
</dbReference>
<reference evidence="4 5" key="1">
    <citation type="submission" date="2023-11" db="UniProtKB">
        <authorList>
            <consortium name="WormBaseParasite"/>
        </authorList>
    </citation>
    <scope>IDENTIFICATION</scope>
</reference>
<evidence type="ECO:0000256" key="2">
    <source>
        <dbReference type="SAM" id="MobiDB-lite"/>
    </source>
</evidence>
<organism evidence="3 4">
    <name type="scientific">Schistosoma mattheei</name>
    <dbReference type="NCBI Taxonomy" id="31246"/>
    <lineage>
        <taxon>Eukaryota</taxon>
        <taxon>Metazoa</taxon>
        <taxon>Spiralia</taxon>
        <taxon>Lophotrochozoa</taxon>
        <taxon>Platyhelminthes</taxon>
        <taxon>Trematoda</taxon>
        <taxon>Digenea</taxon>
        <taxon>Strigeidida</taxon>
        <taxon>Schistosomatoidea</taxon>
        <taxon>Schistosomatidae</taxon>
        <taxon>Schistosoma</taxon>
    </lineage>
</organism>
<proteinExistence type="predicted"/>
<dbReference type="GO" id="GO:0003676">
    <property type="term" value="F:nucleic acid binding"/>
    <property type="evidence" value="ECO:0007669"/>
    <property type="project" value="InterPro"/>
</dbReference>
<dbReference type="Proteomes" id="UP000050791">
    <property type="component" value="Unassembled WGS sequence"/>
</dbReference>
<dbReference type="InterPro" id="IPR036397">
    <property type="entry name" value="RNaseH_sf"/>
</dbReference>
<evidence type="ECO:0000313" key="5">
    <source>
        <dbReference type="WBParaSite" id="SMTH1_58690.1"/>
    </source>
</evidence>
<accession>A0AA85BIE0</accession>
<evidence type="ECO:0000313" key="4">
    <source>
        <dbReference type="WBParaSite" id="SMTH1_58680.1"/>
    </source>
</evidence>
<dbReference type="WBParaSite" id="SMTH1_58690.2">
    <property type="protein sequence ID" value="SMTH1_58690.2"/>
    <property type="gene ID" value="SMTH1_58690"/>
</dbReference>
<dbReference type="WBParaSite" id="SMTH1_58690.1">
    <property type="protein sequence ID" value="SMTH1_58690.1"/>
    <property type="gene ID" value="SMTH1_58690"/>
</dbReference>
<protein>
    <recommendedName>
        <fullName evidence="6">Peptidase aspartic putative domain-containing protein</fullName>
    </recommendedName>
</protein>
<evidence type="ECO:0000256" key="1">
    <source>
        <dbReference type="SAM" id="Coils"/>
    </source>
</evidence>
<sequence>MPNNRRRKLSPRLVDVKRDEQKDGSPQSRQVPSDASMCHGSYSNRDDCNYSESSCDIMANGIENLNLDLKQAKGVRPTAFFIGPELPKVELSYFDGQPRGYWKFLREFETYVESRVKDDGQRLLYLMHYCKGKAKTAIEGCVMLEASFGYKKAKEILKRLFGQAHVIARETLEDLFKTTNVDYSDPEQLTNLAIRMENCSMVLKQMKYTADLNSLITLERIVGLLPQVMQAQWADWVDELTEDNREPTFDELTQFIASRARVANSRFGRLANRPRKGHNLKTNCHLQLEQANNSKEKAKCSVCSLDHAIYKCPNFLALTVQERWSHAKVNGICFVCLRQGHKVSECKLAKRCNVEGCERKHHSLLHSESEKSGTSSCCGYTKSLISQVCLGMIPVRLKSRKAEIVGYALLDNGSDVTLIRSNCLRSLGLSEDEASVVVETVGGNRTMKVTSAPFEVYSLDQSEHVTIEGALVVASIPGHKPTKSAMNNLVKWPHLSDVPIDSLDSEEVLLLIGCDVPEAHWVLDQRLGGRKNPYAVKTLLGWTVFGPASYSEHRKRVVNHTSKLQTLENEIRKLYDVEFSDDNSKDKSVSIENKAAIRIVEGGTRFENGHFAVPVPWKVNSNMKGRNYEVANNRLQSVKRRLSKDDLLYIKYTTGIESNFIQGYAEILEIQLRPSYHPRWYLPHHAVLNPKKPANFALNKTAQIFSDGYVVDDVKNNFYVDDCLISIPTCNQAKSFVKHISELLCRGSIQKVTYLEYWFECPTLLHGEFYITITDCPEHTPDAIELRKTAVGNLSSIKYNMLPILSYYSEWLKLIRAVTWFRRFIEFLMVHRAPSCKGSVHLGCLKVDIAKCKNLLMVQREVYGKLFSGFRNSSKVVRYDLKGLSPIMLDGLLCVTGRLSYSESLNAFKHPVILRSRHLVTEMIIRHYHKEPGHIGRSLEKGYRYVFTCLQTWAVHIELMCSLIADSLRFIGRRRKPPEIYSDSASSFVGTVSELRRVVQQSNQQKINIELSARPSSNSMAGVWGRVIRSIPRLLLLITREQMKQVSLKLRVSLFCY</sequence>
<dbReference type="Pfam" id="PF03564">
    <property type="entry name" value="DUF1759"/>
    <property type="match status" value="1"/>
</dbReference>
<feature type="region of interest" description="Disordered" evidence="2">
    <location>
        <begin position="1"/>
        <end position="36"/>
    </location>
</feature>
<dbReference type="PANTHER" id="PTHR47331:SF1">
    <property type="entry name" value="GAG-LIKE PROTEIN"/>
    <property type="match status" value="1"/>
</dbReference>
<dbReference type="InterPro" id="IPR005312">
    <property type="entry name" value="DUF1759"/>
</dbReference>
<feature type="coiled-coil region" evidence="1">
    <location>
        <begin position="550"/>
        <end position="577"/>
    </location>
</feature>